<dbReference type="PANTHER" id="PTHR43798">
    <property type="entry name" value="MONOACYLGLYCEROL LIPASE"/>
    <property type="match status" value="1"/>
</dbReference>
<proteinExistence type="predicted"/>
<dbReference type="InterPro" id="IPR050266">
    <property type="entry name" value="AB_hydrolase_sf"/>
</dbReference>
<evidence type="ECO:0000256" key="1">
    <source>
        <dbReference type="ARBA" id="ARBA00022801"/>
    </source>
</evidence>
<dbReference type="SUPFAM" id="SSF53474">
    <property type="entry name" value="alpha/beta-Hydrolases"/>
    <property type="match status" value="1"/>
</dbReference>
<dbReference type="InterPro" id="IPR000639">
    <property type="entry name" value="Epox_hydrolase-like"/>
</dbReference>
<name>A0ABZ1L5E2_9ACTN</name>
<dbReference type="InterPro" id="IPR000073">
    <property type="entry name" value="AB_hydrolase_1"/>
</dbReference>
<gene>
    <name evidence="3" type="ORF">OG814_10720</name>
</gene>
<dbReference type="InterPro" id="IPR029058">
    <property type="entry name" value="AB_hydrolase_fold"/>
</dbReference>
<reference evidence="3 4" key="1">
    <citation type="submission" date="2022-10" db="EMBL/GenBank/DDBJ databases">
        <title>The complete genomes of actinobacterial strains from the NBC collection.</title>
        <authorList>
            <person name="Joergensen T.S."/>
            <person name="Alvarez Arevalo M."/>
            <person name="Sterndorff E.B."/>
            <person name="Faurdal D."/>
            <person name="Vuksanovic O."/>
            <person name="Mourched A.-S."/>
            <person name="Charusanti P."/>
            <person name="Shaw S."/>
            <person name="Blin K."/>
            <person name="Weber T."/>
        </authorList>
    </citation>
    <scope>NUCLEOTIDE SEQUENCE [LARGE SCALE GENOMIC DNA]</scope>
    <source>
        <strain evidence="3 4">NBC_00123</strain>
    </source>
</reference>
<dbReference type="Gene3D" id="3.40.50.1820">
    <property type="entry name" value="alpha/beta hydrolase"/>
    <property type="match status" value="1"/>
</dbReference>
<evidence type="ECO:0000259" key="2">
    <source>
        <dbReference type="Pfam" id="PF12697"/>
    </source>
</evidence>
<keyword evidence="1 3" id="KW-0378">Hydrolase</keyword>
<accession>A0ABZ1L5E2</accession>
<protein>
    <submittedName>
        <fullName evidence="3">Alpha/beta hydrolase</fullName>
    </submittedName>
</protein>
<dbReference type="PRINTS" id="PR00412">
    <property type="entry name" value="EPOXHYDRLASE"/>
</dbReference>
<dbReference type="Proteomes" id="UP001622594">
    <property type="component" value="Chromosome"/>
</dbReference>
<feature type="domain" description="AB hydrolase-1" evidence="2">
    <location>
        <begin position="22"/>
        <end position="258"/>
    </location>
</feature>
<dbReference type="GeneID" id="97200905"/>
<dbReference type="Pfam" id="PF12697">
    <property type="entry name" value="Abhydrolase_6"/>
    <property type="match status" value="1"/>
</dbReference>
<dbReference type="PANTHER" id="PTHR43798:SF31">
    <property type="entry name" value="AB HYDROLASE SUPERFAMILY PROTEIN YCLE"/>
    <property type="match status" value="1"/>
</dbReference>
<organism evidence="3 4">
    <name type="scientific">Streptomyces zaomyceticus</name>
    <dbReference type="NCBI Taxonomy" id="68286"/>
    <lineage>
        <taxon>Bacteria</taxon>
        <taxon>Bacillati</taxon>
        <taxon>Actinomycetota</taxon>
        <taxon>Actinomycetes</taxon>
        <taxon>Kitasatosporales</taxon>
        <taxon>Streptomycetaceae</taxon>
        <taxon>Streptomyces</taxon>
    </lineage>
</organism>
<dbReference type="GO" id="GO:0016787">
    <property type="term" value="F:hydrolase activity"/>
    <property type="evidence" value="ECO:0007669"/>
    <property type="project" value="UniProtKB-KW"/>
</dbReference>
<keyword evidence="4" id="KW-1185">Reference proteome</keyword>
<dbReference type="RefSeq" id="WP_189832435.1">
    <property type="nucleotide sequence ID" value="NZ_BNBZ01000011.1"/>
</dbReference>
<dbReference type="EMBL" id="CP108188">
    <property type="protein sequence ID" value="WTR69706.1"/>
    <property type="molecule type" value="Genomic_DNA"/>
</dbReference>
<sequence>MPVVPVNGIRLNYEDTGEGEPVVMIQGTGGGRTAWQLHQVPALTAAGFRVITFDNRGIPPTSECPEGFTLQDMVGDVAGLVERLGIGPVRVVGTSMGAFVAQELSLARPDLVRQTVLMATRGRTDALRAALTRAETELHDSGVTLPARYSAVLRALKFLSPRTLDDERELADWLDLFELAPPAGPGLRAQMEVSRLENRLAAYRGIRVPCQVIAFADDLVTPPHLGREVADAIPGAVFEVIEGCGHYGYLEDPAAVNKAMVQFFTGPTAG</sequence>
<evidence type="ECO:0000313" key="4">
    <source>
        <dbReference type="Proteomes" id="UP001622594"/>
    </source>
</evidence>
<evidence type="ECO:0000313" key="3">
    <source>
        <dbReference type="EMBL" id="WTR69706.1"/>
    </source>
</evidence>